<comment type="caution">
    <text evidence="2">The sequence shown here is derived from an EMBL/GenBank/DDBJ whole genome shotgun (WGS) entry which is preliminary data.</text>
</comment>
<dbReference type="Proteomes" id="UP001386955">
    <property type="component" value="Unassembled WGS sequence"/>
</dbReference>
<proteinExistence type="predicted"/>
<feature type="compositionally biased region" description="Basic and acidic residues" evidence="1">
    <location>
        <begin position="30"/>
        <end position="46"/>
    </location>
</feature>
<evidence type="ECO:0000256" key="1">
    <source>
        <dbReference type="SAM" id="MobiDB-lite"/>
    </source>
</evidence>
<keyword evidence="3" id="KW-1185">Reference proteome</keyword>
<protein>
    <recommendedName>
        <fullName evidence="4">DUF4283 domain-containing protein</fullName>
    </recommendedName>
</protein>
<dbReference type="AlphaFoldDB" id="A0AAN9SP88"/>
<feature type="region of interest" description="Disordered" evidence="1">
    <location>
        <begin position="23"/>
        <end position="46"/>
    </location>
</feature>
<organism evidence="2 3">
    <name type="scientific">Psophocarpus tetragonolobus</name>
    <name type="common">Winged bean</name>
    <name type="synonym">Dolichos tetragonolobus</name>
    <dbReference type="NCBI Taxonomy" id="3891"/>
    <lineage>
        <taxon>Eukaryota</taxon>
        <taxon>Viridiplantae</taxon>
        <taxon>Streptophyta</taxon>
        <taxon>Embryophyta</taxon>
        <taxon>Tracheophyta</taxon>
        <taxon>Spermatophyta</taxon>
        <taxon>Magnoliopsida</taxon>
        <taxon>eudicotyledons</taxon>
        <taxon>Gunneridae</taxon>
        <taxon>Pentapetalae</taxon>
        <taxon>rosids</taxon>
        <taxon>fabids</taxon>
        <taxon>Fabales</taxon>
        <taxon>Fabaceae</taxon>
        <taxon>Papilionoideae</taxon>
        <taxon>50 kb inversion clade</taxon>
        <taxon>NPAAA clade</taxon>
        <taxon>indigoferoid/millettioid clade</taxon>
        <taxon>Phaseoleae</taxon>
        <taxon>Psophocarpus</taxon>
    </lineage>
</organism>
<dbReference type="EMBL" id="JAYMYS010000003">
    <property type="protein sequence ID" value="KAK7400236.1"/>
    <property type="molecule type" value="Genomic_DNA"/>
</dbReference>
<accession>A0AAN9SP88</accession>
<name>A0AAN9SP88_PSOTE</name>
<evidence type="ECO:0008006" key="4">
    <source>
        <dbReference type="Google" id="ProtNLM"/>
    </source>
</evidence>
<evidence type="ECO:0000313" key="3">
    <source>
        <dbReference type="Proteomes" id="UP001386955"/>
    </source>
</evidence>
<reference evidence="2 3" key="1">
    <citation type="submission" date="2024-01" db="EMBL/GenBank/DDBJ databases">
        <title>The genomes of 5 underutilized Papilionoideae crops provide insights into root nodulation and disease resistanc.</title>
        <authorList>
            <person name="Jiang F."/>
        </authorList>
    </citation>
    <scope>NUCLEOTIDE SEQUENCE [LARGE SCALE GENOMIC DNA]</scope>
    <source>
        <strain evidence="2">DUOXIRENSHENG_FW03</strain>
        <tissue evidence="2">Leaves</tissue>
    </source>
</reference>
<gene>
    <name evidence="2" type="ORF">VNO78_11437</name>
</gene>
<sequence length="342" mass="39216">MRDVEDNRYGFVRFLDKGGYLNQQRATRRPTKDRNDKKSKLRTQGEGKRKWSYAEVTVTGKQYLHGLNVLEIPLDAWGESCFSQIISTVGKFLKVDIRTVKMDNIEYARLFVHVPNYKKMLCEKKEIQINAEFIRSSLGSQEDHNEWLLGLEEEKCEAGNLEEDDVQRNDENNGESVCGLQIQRNSLEDEIIESPSTHKPIQYTFMLGLTGGDRNNSCPLNRRRPLQPIHWNCMTKARKAWGNLVNIMYSITRPTLEDHSDVVKKANCIQIGLVDAAQGGSTLIMQLERTTPHLPPTNSMIDRNLLEFLHSLLLVLCSIVEPFEASTSMNQRGVEIYLPCRE</sequence>
<evidence type="ECO:0000313" key="2">
    <source>
        <dbReference type="EMBL" id="KAK7400236.1"/>
    </source>
</evidence>